<dbReference type="EMBL" id="CALNXK010000039">
    <property type="protein sequence ID" value="CAH3123779.1"/>
    <property type="molecule type" value="Genomic_DNA"/>
</dbReference>
<feature type="domain" description="Transposable element P transposase-like RNase H" evidence="1">
    <location>
        <begin position="59"/>
        <end position="160"/>
    </location>
</feature>
<dbReference type="Pfam" id="PF21789">
    <property type="entry name" value="TNP-like_RNaseH_C"/>
    <property type="match status" value="1"/>
</dbReference>
<gene>
    <name evidence="3" type="ORF">PLOB_00030315</name>
</gene>
<protein>
    <recommendedName>
        <fullName evidence="5">Transposable element P transposase</fullName>
    </recommendedName>
</protein>
<evidence type="ECO:0000259" key="2">
    <source>
        <dbReference type="Pfam" id="PF21789"/>
    </source>
</evidence>
<name>A0ABN8NVG8_9CNID</name>
<evidence type="ECO:0008006" key="5">
    <source>
        <dbReference type="Google" id="ProtNLM"/>
    </source>
</evidence>
<evidence type="ECO:0000259" key="1">
    <source>
        <dbReference type="Pfam" id="PF21787"/>
    </source>
</evidence>
<comment type="caution">
    <text evidence="3">The sequence shown here is derived from an EMBL/GenBank/DDBJ whole genome shotgun (WGS) entry which is preliminary data.</text>
</comment>
<sequence length="452" mass="52004">RYLSKGEVEQELREVKKLQRNCKDREKYWRVKCEEFIEMEEADHTDLCNMFHTENIEMVHRNGKHKLVGFVNLGETHDIMSKISDGTSSPHDQLATHVLQFIFLSDNGFRFPIAQFPSASCTPSALYYLFWEGVIKMQEYGFVIYWCLLDGADVNRQFIKLHFKDQDPVEKKFVVENIFTGNPMVFIMDPKHNIKKIRNNILKSNDITKKPRCLQKGNKTITWAQFKAAYDWDQNSFSLPLHEKLTLQHFELDPSSKMRNHLAENVLDSKMLFLMQKYQENLNEGGKDGSALDATIELLSHTSNIVGLFGDKLFISSTSDSRLAKLDNFYKFMMNWREETKDSNNSFISSKLFFDLQSMCLGFQAIVHLKLTRFPSSAIKPAIVNQDVAENHFCQIRACNGQNNNPTFAQQQSTQNSIRLGQTTISRKSNAGNLSTSNFTSCSLPMSCSKKS</sequence>
<dbReference type="InterPro" id="IPR048365">
    <property type="entry name" value="TNP-like_RNaseH_N"/>
</dbReference>
<evidence type="ECO:0000313" key="4">
    <source>
        <dbReference type="Proteomes" id="UP001159405"/>
    </source>
</evidence>
<dbReference type="InterPro" id="IPR048367">
    <property type="entry name" value="TNP-like_RNaseH_C"/>
</dbReference>
<evidence type="ECO:0000313" key="3">
    <source>
        <dbReference type="EMBL" id="CAH3123779.1"/>
    </source>
</evidence>
<accession>A0ABN8NVG8</accession>
<reference evidence="3 4" key="1">
    <citation type="submission" date="2022-05" db="EMBL/GenBank/DDBJ databases">
        <authorList>
            <consortium name="Genoscope - CEA"/>
            <person name="William W."/>
        </authorList>
    </citation>
    <scope>NUCLEOTIDE SEQUENCE [LARGE SCALE GENOMIC DNA]</scope>
</reference>
<proteinExistence type="predicted"/>
<dbReference type="Pfam" id="PF21787">
    <property type="entry name" value="TNP-like_RNaseH_N"/>
    <property type="match status" value="1"/>
</dbReference>
<keyword evidence="4" id="KW-1185">Reference proteome</keyword>
<feature type="non-terminal residue" evidence="3">
    <location>
        <position position="1"/>
    </location>
</feature>
<dbReference type="Proteomes" id="UP001159405">
    <property type="component" value="Unassembled WGS sequence"/>
</dbReference>
<organism evidence="3 4">
    <name type="scientific">Porites lobata</name>
    <dbReference type="NCBI Taxonomy" id="104759"/>
    <lineage>
        <taxon>Eukaryota</taxon>
        <taxon>Metazoa</taxon>
        <taxon>Cnidaria</taxon>
        <taxon>Anthozoa</taxon>
        <taxon>Hexacorallia</taxon>
        <taxon>Scleractinia</taxon>
        <taxon>Fungiina</taxon>
        <taxon>Poritidae</taxon>
        <taxon>Porites</taxon>
    </lineage>
</organism>
<feature type="domain" description="Transposable element P transposase-like RNase H C-terminal" evidence="2">
    <location>
        <begin position="385"/>
        <end position="412"/>
    </location>
</feature>